<keyword evidence="3" id="KW-0408">Iron</keyword>
<evidence type="ECO:0000256" key="3">
    <source>
        <dbReference type="ARBA" id="ARBA00023004"/>
    </source>
</evidence>
<evidence type="ECO:0000313" key="6">
    <source>
        <dbReference type="EMBL" id="QQA00771.1"/>
    </source>
</evidence>
<dbReference type="GO" id="GO:0051536">
    <property type="term" value="F:iron-sulfur cluster binding"/>
    <property type="evidence" value="ECO:0007669"/>
    <property type="project" value="UniProtKB-KW"/>
</dbReference>
<evidence type="ECO:0000256" key="1">
    <source>
        <dbReference type="ARBA" id="ARBA00022723"/>
    </source>
</evidence>
<organism evidence="6 7">
    <name type="scientific">Treponema peruense</name>
    <dbReference type="NCBI Taxonomy" id="2787628"/>
    <lineage>
        <taxon>Bacteria</taxon>
        <taxon>Pseudomonadati</taxon>
        <taxon>Spirochaetota</taxon>
        <taxon>Spirochaetia</taxon>
        <taxon>Spirochaetales</taxon>
        <taxon>Treponemataceae</taxon>
        <taxon>Treponema</taxon>
    </lineage>
</organism>
<dbReference type="GO" id="GO:0006412">
    <property type="term" value="P:translation"/>
    <property type="evidence" value="ECO:0007669"/>
    <property type="project" value="InterPro"/>
</dbReference>
<dbReference type="InterPro" id="IPR015324">
    <property type="entry name" value="Ribosomal_Rsm22-like"/>
</dbReference>
<dbReference type="GO" id="GO:0008168">
    <property type="term" value="F:methyltransferase activity"/>
    <property type="evidence" value="ECO:0007669"/>
    <property type="project" value="InterPro"/>
</dbReference>
<evidence type="ECO:0008006" key="8">
    <source>
        <dbReference type="Google" id="ProtNLM"/>
    </source>
</evidence>
<dbReference type="GO" id="GO:0046872">
    <property type="term" value="F:metal ion binding"/>
    <property type="evidence" value="ECO:0007669"/>
    <property type="project" value="UniProtKB-KW"/>
</dbReference>
<feature type="compositionally biased region" description="Basic and acidic residues" evidence="5">
    <location>
        <begin position="1"/>
        <end position="15"/>
    </location>
</feature>
<dbReference type="KEGG" id="tper:IWA51_11015"/>
<evidence type="ECO:0000256" key="5">
    <source>
        <dbReference type="SAM" id="MobiDB-lite"/>
    </source>
</evidence>
<keyword evidence="7" id="KW-1185">Reference proteome</keyword>
<evidence type="ECO:0000256" key="2">
    <source>
        <dbReference type="ARBA" id="ARBA00022946"/>
    </source>
</evidence>
<dbReference type="RefSeq" id="WP_198442460.1">
    <property type="nucleotide sequence ID" value="NZ_CBCSHE010000020.1"/>
</dbReference>
<gene>
    <name evidence="6" type="ORF">IWA51_11015</name>
</gene>
<feature type="compositionally biased region" description="Basic and acidic residues" evidence="5">
    <location>
        <begin position="22"/>
        <end position="39"/>
    </location>
</feature>
<reference evidence="6 7" key="1">
    <citation type="submission" date="2020-11" db="EMBL/GenBank/DDBJ databases">
        <title>Treponema Peruensis nv. sp., first commensal Treponema isolated from human feces.</title>
        <authorList>
            <person name="Belkhou C."/>
            <person name="Raes J."/>
        </authorList>
    </citation>
    <scope>NUCLEOTIDE SEQUENCE [LARGE SCALE GENOMIC DNA]</scope>
    <source>
        <strain evidence="6 7">RCC2812</strain>
    </source>
</reference>
<feature type="region of interest" description="Disordered" evidence="5">
    <location>
        <begin position="1"/>
        <end position="39"/>
    </location>
</feature>
<dbReference type="Proteomes" id="UP000595224">
    <property type="component" value="Chromosome"/>
</dbReference>
<dbReference type="EMBL" id="CP064936">
    <property type="protein sequence ID" value="QQA00771.1"/>
    <property type="molecule type" value="Genomic_DNA"/>
</dbReference>
<proteinExistence type="predicted"/>
<evidence type="ECO:0000313" key="7">
    <source>
        <dbReference type="Proteomes" id="UP000595224"/>
    </source>
</evidence>
<dbReference type="AlphaFoldDB" id="A0A7T3RCW7"/>
<keyword evidence="2" id="KW-0809">Transit peptide</keyword>
<keyword evidence="1" id="KW-0479">Metal-binding</keyword>
<name>A0A7T3RCW7_9SPIR</name>
<sequence>MKRNETELKWYEKKAGLTRSRNSPDPKKENRKNKFTERTDGKIKFNSEKKYAPKKTALTVYKPDNYLFDINAIPQDGIKILNDFGQIIESAYPLNSKQKALLPIQIRELSHNLTDERSERRRGYMNQTTALSAYVRYYTWWNLVRLTRLFASLPKDFFSLEKDSVCLDIGSGPLTVPVALFISRPELRKVPLTWYCMDISQNSLSMGENIFLSVAAALKTEPWKIIKVKGEIGTEIKQKATLVTCANVLNELHEDFSLPPDFLAKKYCEKILSYTDNSPKTKILVIEPGVPKTARLVSLMRDSFLRKDFVPVSPCTHCSECPMDGKRGGKWCNYSFATDNAPAVLKKLSEKADLPKERAVLSFFAVQKKTDGEEKDAAQINSDNTTLRFRIASDPIRLPGARTGYYACSDKGLLLVVSDSKLLSGQAFTIPEPKKNQGIDQKSGALIIEL</sequence>
<keyword evidence="4" id="KW-0411">Iron-sulfur</keyword>
<dbReference type="Pfam" id="PF09243">
    <property type="entry name" value="Rsm22"/>
    <property type="match status" value="1"/>
</dbReference>
<evidence type="ECO:0000256" key="4">
    <source>
        <dbReference type="ARBA" id="ARBA00023014"/>
    </source>
</evidence>
<protein>
    <recommendedName>
        <fullName evidence="8">Small ribosomal subunit Rsm22</fullName>
    </recommendedName>
</protein>
<accession>A0A7T3RCW7</accession>